<dbReference type="Proteomes" id="UP001140172">
    <property type="component" value="Unassembled WGS sequence"/>
</dbReference>
<dbReference type="EMBL" id="JANBUM010000133">
    <property type="protein sequence ID" value="KAJ2783728.1"/>
    <property type="molecule type" value="Genomic_DNA"/>
</dbReference>
<evidence type="ECO:0000313" key="2">
    <source>
        <dbReference type="EMBL" id="KAJ2783728.1"/>
    </source>
</evidence>
<reference evidence="2" key="1">
    <citation type="submission" date="2022-07" db="EMBL/GenBank/DDBJ databases">
        <title>Phylogenomic reconstructions and comparative analyses of Kickxellomycotina fungi.</title>
        <authorList>
            <person name="Reynolds N.K."/>
            <person name="Stajich J.E."/>
            <person name="Barry K."/>
            <person name="Grigoriev I.V."/>
            <person name="Crous P."/>
            <person name="Smith M.E."/>
        </authorList>
    </citation>
    <scope>NUCLEOTIDE SEQUENCE</scope>
    <source>
        <strain evidence="2">BCRC 34489</strain>
    </source>
</reference>
<dbReference type="AlphaFoldDB" id="A0A9W8HEW5"/>
<comment type="caution">
    <text evidence="2">The sequence shown here is derived from an EMBL/GenBank/DDBJ whole genome shotgun (WGS) entry which is preliminary data.</text>
</comment>
<dbReference type="InterPro" id="IPR038279">
    <property type="entry name" value="Ndc10_dom2_sf"/>
</dbReference>
<dbReference type="Gene3D" id="1.10.443.20">
    <property type="entry name" value="Centromere DNA-binding protein complex CBF3 subunit, domain 2"/>
    <property type="match status" value="1"/>
</dbReference>
<dbReference type="GO" id="GO:0003677">
    <property type="term" value="F:DNA binding"/>
    <property type="evidence" value="ECO:0007669"/>
    <property type="project" value="InterPro"/>
</dbReference>
<evidence type="ECO:0000313" key="3">
    <source>
        <dbReference type="Proteomes" id="UP001140172"/>
    </source>
</evidence>
<feature type="region of interest" description="Disordered" evidence="1">
    <location>
        <begin position="198"/>
        <end position="232"/>
    </location>
</feature>
<gene>
    <name evidence="2" type="ORF">GGI15_002478</name>
</gene>
<protein>
    <submittedName>
        <fullName evidence="2">Uncharacterized protein</fullName>
    </submittedName>
</protein>
<sequence length="413" mass="46317">MPLFVDCTSCIYLKESQELFQNVDFISKKTRSIYAWRAAIWVRYCKEQQTDFAVTEDKLIAYLDWLFEIDLVNKINTKKSYVPDILRDHMGSVICLWRVQTGNNPDLASPKEGTRYQAKWDEILRKYPRRERFQTRTYIPGSQPADHGMGPSLPSAQMQAGFSHGHRGTGASTSGAAIGYAGTSGSILFRDTRGYDHHSPQYSHDAQSGYQSRYRQGSPVPPHQTIAHRRPSLQPQYPVALPEATEIDWQLHWMLGGSWAHNVARFLFTVSMATWVETIDVVGVHLSDIHFGSSTMAPRLPSSVLKHQVPSQFSIIRSRSPLTCSWNALAMLLFHRWHVAESPAPTFANQSWQSMLVIPAFPKGLMSPPTVGNSGSMGGGLSSEAAETGKVSISERLGLVRDLIPEDRMPVKR</sequence>
<keyword evidence="3" id="KW-1185">Reference proteome</keyword>
<evidence type="ECO:0000256" key="1">
    <source>
        <dbReference type="SAM" id="MobiDB-lite"/>
    </source>
</evidence>
<name>A0A9W8HEW5_9FUNG</name>
<dbReference type="OrthoDB" id="5584977at2759"/>
<feature type="compositionally biased region" description="Polar residues" evidence="1">
    <location>
        <begin position="200"/>
        <end position="215"/>
    </location>
</feature>
<organism evidence="2 3">
    <name type="scientific">Coemansia interrupta</name>
    <dbReference type="NCBI Taxonomy" id="1126814"/>
    <lineage>
        <taxon>Eukaryota</taxon>
        <taxon>Fungi</taxon>
        <taxon>Fungi incertae sedis</taxon>
        <taxon>Zoopagomycota</taxon>
        <taxon>Kickxellomycotina</taxon>
        <taxon>Kickxellomycetes</taxon>
        <taxon>Kickxellales</taxon>
        <taxon>Kickxellaceae</taxon>
        <taxon>Coemansia</taxon>
    </lineage>
</organism>
<proteinExistence type="predicted"/>
<accession>A0A9W8HEW5</accession>